<keyword evidence="2" id="KW-1133">Transmembrane helix</keyword>
<keyword evidence="2" id="KW-0812">Transmembrane</keyword>
<accession>A0AAW3I019</accession>
<gene>
    <name evidence="4" type="ORF">AFM18_22455</name>
</gene>
<name>A0AAW3I019_9BURK</name>
<feature type="domain" description="YhdP central" evidence="3">
    <location>
        <begin position="14"/>
        <end position="308"/>
    </location>
</feature>
<evidence type="ECO:0000256" key="1">
    <source>
        <dbReference type="SAM" id="MobiDB-lite"/>
    </source>
</evidence>
<dbReference type="NCBIfam" id="TIGR02099">
    <property type="entry name" value="YhdP family protein"/>
    <property type="match status" value="1"/>
</dbReference>
<keyword evidence="2" id="KW-0472">Membrane</keyword>
<feature type="transmembrane region" description="Helical" evidence="2">
    <location>
        <begin position="20"/>
        <end position="41"/>
    </location>
</feature>
<proteinExistence type="predicted"/>
<reference evidence="4 5" key="1">
    <citation type="submission" date="2015-07" db="EMBL/GenBank/DDBJ databases">
        <title>Draft genome of Achromobacter spanius.</title>
        <authorList>
            <person name="Wang X."/>
        </authorList>
    </citation>
    <scope>NUCLEOTIDE SEQUENCE [LARGE SCALE GENOMIC DNA]</scope>
    <source>
        <strain evidence="4 5">CGMCC9173</strain>
    </source>
</reference>
<dbReference type="InterPro" id="IPR011836">
    <property type="entry name" value="YhdP"/>
</dbReference>
<sequence length="1241" mass="132972">MSVSKKAPTPRARRVIRCLFWAVLIVYCVAAAGFLGVRYWVLPRVGEWRPQIEAYASEALGARVTIGGIQANWQGLNPRLDLTAVQVVDHDDATPVLSLPSVSAVLAWRSVLTLSPRLVRLQVEKPELTLRRDAANHLWVAGQNIDLNAKDHQSDLDHPALQWLVRQRELLINDATIVWQDDLRRAPPLPLTGVDFLMRNGSLSHRFVLRASAGEALARKVELRGEFNRGLFAANAANPANWSGQLYTELDDVEPQSWTPWVQAPVIAGRIAGRAWLQLDRGKFTVLTADVAVRGVDWVASKDGPAVQGASAQFRVQGLPGDFVQLDGVPLARSVGAADLSIKGALQQLRVTLPGVFQEPTLAARELSVDAQVKGPDADHWFVDVAQAHVVNDDLDVRVQGQWKPEGKTAAGSVDMRGTMVRGAMPAIHRYLPLEVNADAREWLAVGLPAGEMRSAAITLRGDLDDFPYAAPDASGEFVIAGAYAGAKVDYAPPGSHHKGWPVLENLSGNFRIDKVSLTLDSAGGATAQTGPGQVVNLGAVTATIPNMDDGAELLLDGETAGPVSAYLAMAANSPLGGLLDGALDEARGTGDWRVPIKLKVPLLNTDNTEVQGHILFEDNSFTFMPEMPLLTGLHGDLEFSEKGVRTKEIRGQFLGGPVKIFGTLAKNSDVLQFEGALTGDGLSQLSNTPSMSRFSGKTGYKGRLGYQKGGSVDISMETDLAGLAIDMPAPVGKAASSARMLKLQWGKAEDRGAKDRRWLTASLGEDVNALFERDAGGGASYFARGALGIGRPASLPDRGLSLNASLPELDMDTWETVVDGFEAPAGKGGGRKAAAKPVFPEPERISLATGILRASGYTLNDLTLYAMRPGPSQWRVDIQSRQAAGSLEWREASGAIAGQITARMKHLSFGGEGDTNEADKALASGNDLSDIPAIDLQAKEFLLYGKNVGELQVVGTNLARGRQWRLDKLTITNDAATLNAVGSWRLEGPDRGLSVDTNASFSDLGKFMTRIGFDGVVSGGSGTAQGKATWRNLPWTHNIADIGGEVTVSLDKGRFMHVNSRTARLLELLSLQSLQRLARLDVNPTNLLRDGFPFDTIRGHVKMADGNMSTEGYKINGPVATIVLAGGVNLIRERWDLKAVVIPNLDASGAAMVTALAVNPLIGLGAFVTQWLLKQPLARAMTMEYSVTGNWDDPQIEPIETSGKGEGAGPGSDAGKEPPKHTPRPANAPARSRIPEFIEH</sequence>
<dbReference type="InterPro" id="IPR025263">
    <property type="entry name" value="YhdP_central"/>
</dbReference>
<dbReference type="PANTHER" id="PTHR38690:SF1">
    <property type="entry name" value="PROTEASE"/>
    <property type="match status" value="1"/>
</dbReference>
<feature type="domain" description="YhdP central" evidence="3">
    <location>
        <begin position="341"/>
        <end position="1197"/>
    </location>
</feature>
<protein>
    <recommendedName>
        <fullName evidence="3">YhdP central domain-containing protein</fullName>
    </recommendedName>
</protein>
<dbReference type="Pfam" id="PF13116">
    <property type="entry name" value="YhdP"/>
    <property type="match status" value="2"/>
</dbReference>
<dbReference type="AlphaFoldDB" id="A0AAW3I019"/>
<dbReference type="PANTHER" id="PTHR38690">
    <property type="entry name" value="PROTEASE-RELATED"/>
    <property type="match status" value="1"/>
</dbReference>
<evidence type="ECO:0000256" key="2">
    <source>
        <dbReference type="SAM" id="Phobius"/>
    </source>
</evidence>
<evidence type="ECO:0000313" key="5">
    <source>
        <dbReference type="Proteomes" id="UP000037511"/>
    </source>
</evidence>
<feature type="region of interest" description="Disordered" evidence="1">
    <location>
        <begin position="1191"/>
        <end position="1241"/>
    </location>
</feature>
<organism evidence="4 5">
    <name type="scientific">Achromobacter spanius</name>
    <dbReference type="NCBI Taxonomy" id="217203"/>
    <lineage>
        <taxon>Bacteria</taxon>
        <taxon>Pseudomonadati</taxon>
        <taxon>Pseudomonadota</taxon>
        <taxon>Betaproteobacteria</taxon>
        <taxon>Burkholderiales</taxon>
        <taxon>Alcaligenaceae</taxon>
        <taxon>Achromobacter</taxon>
    </lineage>
</organism>
<evidence type="ECO:0000259" key="3">
    <source>
        <dbReference type="Pfam" id="PF13116"/>
    </source>
</evidence>
<evidence type="ECO:0000313" key="4">
    <source>
        <dbReference type="EMBL" id="KNE25431.1"/>
    </source>
</evidence>
<comment type="caution">
    <text evidence="4">The sequence shown here is derived from an EMBL/GenBank/DDBJ whole genome shotgun (WGS) entry which is preliminary data.</text>
</comment>
<dbReference type="Proteomes" id="UP000037511">
    <property type="component" value="Unassembled WGS sequence"/>
</dbReference>
<dbReference type="EMBL" id="LGVG01000036">
    <property type="protein sequence ID" value="KNE25431.1"/>
    <property type="molecule type" value="Genomic_DNA"/>
</dbReference>